<reference evidence="3" key="1">
    <citation type="submission" date="2023-07" db="EMBL/GenBank/DDBJ databases">
        <title>Two novel species in the genus Flavivirga.</title>
        <authorList>
            <person name="Kwon K."/>
        </authorList>
    </citation>
    <scope>NUCLEOTIDE SEQUENCE</scope>
    <source>
        <strain evidence="3">KACC 14158</strain>
    </source>
</reference>
<keyword evidence="1" id="KW-0732">Signal</keyword>
<feature type="domain" description="Endo-acting ulvan lyase C-terminal" evidence="2">
    <location>
        <begin position="770"/>
        <end position="852"/>
    </location>
</feature>
<dbReference type="Proteomes" id="UP001176806">
    <property type="component" value="Unassembled WGS sequence"/>
</dbReference>
<sequence>MNLIKSVPTFLVLIIMVLKMHAQTTEQHPRVFAETKDRAEILAKIETEDWAKVSWNNLLENIGSYVNRHVEDPEWIVSRLAMYWKDGAHFTQCYIKGQNWDYGEGNAPVPTVRLPGMRTWNDYVNVPLEDRIPYNESGDLLGISRSSADKTPVLIPYKKTGHMVRANNMEILTLAEKSAFAFYITQDEKYAKFSSDILWTWLLGTYYMEPPLDPKQSTNGPGGYKPGGIMGYYDYEVIHDDRQIPTSIAYDFLYDYIHEHPHEHLKKMNKTPAEVAGVVFKRFIDIGLIRGGKRGNWNVNRYKNILSSMLVLESNDFYKDGKGRDYYMPFYTEKSTDYCTALPGIMDYYNKTTGLWPESPGYASGMIPLVLKMGVKLYKAGINTLAGNPIISKAALANLGWLDARGNLVVFGDMRGGPANMSSFESLLTYSTWEGDTETAKKMATVIRKNIASGQYDRNTSDWQGIIFNQPLPESGSDLPFHKAAYSPFHKHIIMRNGNNENNGLMFTLYGGKHKSHLAKNGLAMQFYGKGWALAPDASAYESYWSPDAGYHREITGSNTIVPGYREGDITINAMDPMVDTTTGFYNTSETSENISFADVSADEKRRLVAMVRTSETSGYYVDIFRSDQSDNDYIHHNLGHSMLLKNTSNTSLNLKAVNDLGVKYDKNYAFFKNQRKINYSNDFNATWTITAESPAPALNVNMWMMGQDNRTLYHVDAPPTTLRSDITPGQVNKSPEITPTLIVRQNNINGKKHPFLAVFESYEIGKKSIQEISRVHTSDNFVSIKVNSKNSTQYICNAIDNKVHKPMKHFKFQGIFGTTSEENNNFQYLYLGKGKLLQKGPFKIEAVNESVTAELKYEAGTYYYSSDKPILIQLEKGKSKEYPAGYHIKIK</sequence>
<evidence type="ECO:0000259" key="2">
    <source>
        <dbReference type="Pfam" id="PF26374"/>
    </source>
</evidence>
<evidence type="ECO:0000313" key="3">
    <source>
        <dbReference type="EMBL" id="MDO5973695.1"/>
    </source>
</evidence>
<accession>A0ABT8WKM0</accession>
<evidence type="ECO:0000313" key="4">
    <source>
        <dbReference type="Proteomes" id="UP001176806"/>
    </source>
</evidence>
<dbReference type="SUPFAM" id="SSF48230">
    <property type="entry name" value="Chondroitin AC/alginate lyase"/>
    <property type="match status" value="1"/>
</dbReference>
<dbReference type="Pfam" id="PF26374">
    <property type="entry name" value="Ulvan_lyaseC"/>
    <property type="match status" value="1"/>
</dbReference>
<comment type="caution">
    <text evidence="3">The sequence shown here is derived from an EMBL/GenBank/DDBJ whole genome shotgun (WGS) entry which is preliminary data.</text>
</comment>
<name>A0ABT8WKM0_9FLAO</name>
<dbReference type="InterPro" id="IPR008929">
    <property type="entry name" value="Chondroitin_lyas"/>
</dbReference>
<keyword evidence="4" id="KW-1185">Reference proteome</keyword>
<organism evidence="3 4">
    <name type="scientific">Flavivirga jejuensis</name>
    <dbReference type="NCBI Taxonomy" id="870487"/>
    <lineage>
        <taxon>Bacteria</taxon>
        <taxon>Pseudomonadati</taxon>
        <taxon>Bacteroidota</taxon>
        <taxon>Flavobacteriia</taxon>
        <taxon>Flavobacteriales</taxon>
        <taxon>Flavobacteriaceae</taxon>
        <taxon>Flavivirga</taxon>
    </lineage>
</organism>
<evidence type="ECO:0000256" key="1">
    <source>
        <dbReference type="SAM" id="SignalP"/>
    </source>
</evidence>
<dbReference type="Gene3D" id="1.50.10.100">
    <property type="entry name" value="Chondroitin AC/alginate lyase"/>
    <property type="match status" value="1"/>
</dbReference>
<dbReference type="RefSeq" id="WP_303300809.1">
    <property type="nucleotide sequence ID" value="NZ_BAABDA010000051.1"/>
</dbReference>
<dbReference type="EMBL" id="JAUOEL010000002">
    <property type="protein sequence ID" value="MDO5973695.1"/>
    <property type="molecule type" value="Genomic_DNA"/>
</dbReference>
<proteinExistence type="predicted"/>
<dbReference type="Gene3D" id="2.70.98.70">
    <property type="match status" value="1"/>
</dbReference>
<protein>
    <recommendedName>
        <fullName evidence="2">Endo-acting ulvan lyase C-terminal domain-containing protein</fullName>
    </recommendedName>
</protein>
<feature type="signal peptide" evidence="1">
    <location>
        <begin position="1"/>
        <end position="22"/>
    </location>
</feature>
<dbReference type="InterPro" id="IPR058848">
    <property type="entry name" value="Ulvan_lyase_C"/>
</dbReference>
<feature type="chain" id="PRO_5045487551" description="Endo-acting ulvan lyase C-terminal domain-containing protein" evidence="1">
    <location>
        <begin position="23"/>
        <end position="892"/>
    </location>
</feature>
<gene>
    <name evidence="3" type="ORF">Q4Q40_05820</name>
</gene>